<organism evidence="1 2">
    <name type="scientific">Carboxydothermus hydrogenoformans (strain ATCC BAA-161 / DSM 6008 / Z-2901)</name>
    <dbReference type="NCBI Taxonomy" id="246194"/>
    <lineage>
        <taxon>Bacteria</taxon>
        <taxon>Bacillati</taxon>
        <taxon>Bacillota</taxon>
        <taxon>Clostridia</taxon>
        <taxon>Thermoanaerobacterales</taxon>
        <taxon>Thermoanaerobacteraceae</taxon>
        <taxon>Carboxydothermus</taxon>
    </lineage>
</organism>
<evidence type="ECO:0000313" key="2">
    <source>
        <dbReference type="Proteomes" id="UP000002706"/>
    </source>
</evidence>
<evidence type="ECO:0000313" key="1">
    <source>
        <dbReference type="EMBL" id="ABB15230.1"/>
    </source>
</evidence>
<reference evidence="1 2" key="1">
    <citation type="journal article" date="2005" name="PLoS Genet.">
        <title>Life in hot carbon monoxide: the complete genome sequence of Carboxydothermus hydrogenoformans Z-2901.</title>
        <authorList>
            <person name="Wu M."/>
            <person name="Ren Q."/>
            <person name="Durkin A.S."/>
            <person name="Daugherty S.C."/>
            <person name="Brinkac L.M."/>
            <person name="Dodson R.J."/>
            <person name="Madupu R."/>
            <person name="Sullivan S.A."/>
            <person name="Kolonay J.F."/>
            <person name="Haft D.H."/>
            <person name="Nelson W.C."/>
            <person name="Tallon L.J."/>
            <person name="Jones K.M."/>
            <person name="Ulrich L.E."/>
            <person name="Gonzalez J.M."/>
            <person name="Zhulin I.B."/>
            <person name="Robb F.T."/>
            <person name="Eisen J.A."/>
        </authorList>
    </citation>
    <scope>NUCLEOTIDE SEQUENCE [LARGE SCALE GENOMIC DNA]</scope>
    <source>
        <strain evidence="2">ATCC BAA-161 / DSM 6008 / Z-2901</strain>
    </source>
</reference>
<gene>
    <name evidence="1" type="ordered locus">CHY_2117</name>
</gene>
<dbReference type="STRING" id="246194.CHY_2117"/>
<accession>Q3AAA3</accession>
<dbReference type="KEGG" id="chy:CHY_2117"/>
<keyword evidence="2" id="KW-1185">Reference proteome</keyword>
<name>Q3AAA3_CARHZ</name>
<dbReference type="EMBL" id="CP000141">
    <property type="protein sequence ID" value="ABB15230.1"/>
    <property type="molecule type" value="Genomic_DNA"/>
</dbReference>
<dbReference type="Proteomes" id="UP000002706">
    <property type="component" value="Chromosome"/>
</dbReference>
<sequence>MLIILKTGRYPGKRCLSLEGNFKKIVQACFRQAFLYT</sequence>
<dbReference type="HOGENOM" id="CLU_3341822_0_0_9"/>
<dbReference type="AlphaFoldDB" id="Q3AAA3"/>
<proteinExistence type="predicted"/>
<dbReference type="InParanoid" id="Q3AAA3"/>
<protein>
    <submittedName>
        <fullName evidence="1">Uncharacterized protein</fullName>
    </submittedName>
</protein>